<evidence type="ECO:0000256" key="2">
    <source>
        <dbReference type="ARBA" id="ARBA00022475"/>
    </source>
</evidence>
<dbReference type="GO" id="GO:0005886">
    <property type="term" value="C:plasma membrane"/>
    <property type="evidence" value="ECO:0007669"/>
    <property type="project" value="UniProtKB-SubCell"/>
</dbReference>
<accession>A0A4U2YHV8</accession>
<comment type="subcellular location">
    <subcellularLocation>
        <location evidence="1">Cell membrane</location>
        <topology evidence="1">Multi-pass membrane protein</topology>
    </subcellularLocation>
</comment>
<feature type="domain" description="Metallo-beta-lactamase" evidence="7">
    <location>
        <begin position="538"/>
        <end position="730"/>
    </location>
</feature>
<evidence type="ECO:0000259" key="7">
    <source>
        <dbReference type="SMART" id="SM00849"/>
    </source>
</evidence>
<feature type="transmembrane region" description="Helical" evidence="6">
    <location>
        <begin position="346"/>
        <end position="368"/>
    </location>
</feature>
<dbReference type="InterPro" id="IPR004477">
    <property type="entry name" value="ComEC_N"/>
</dbReference>
<dbReference type="PANTHER" id="PTHR30619">
    <property type="entry name" value="DNA INTERNALIZATION/COMPETENCE PROTEIN COMEC/REC2"/>
    <property type="match status" value="1"/>
</dbReference>
<evidence type="ECO:0000256" key="3">
    <source>
        <dbReference type="ARBA" id="ARBA00022692"/>
    </source>
</evidence>
<reference evidence="8 9" key="1">
    <citation type="submission" date="2019-04" db="EMBL/GenBank/DDBJ databases">
        <authorList>
            <person name="Dong K."/>
        </authorList>
    </citation>
    <scope>NUCLEOTIDE SEQUENCE [LARGE SCALE GENOMIC DNA]</scope>
    <source>
        <strain evidence="9">dk3543</strain>
    </source>
</reference>
<dbReference type="Proteomes" id="UP000307808">
    <property type="component" value="Unassembled WGS sequence"/>
</dbReference>
<dbReference type="OrthoDB" id="7177610at2"/>
<dbReference type="PANTHER" id="PTHR30619:SF1">
    <property type="entry name" value="RECOMBINATION PROTEIN 2"/>
    <property type="match status" value="1"/>
</dbReference>
<comment type="caution">
    <text evidence="8">The sequence shown here is derived from an EMBL/GenBank/DDBJ whole genome shotgun (WGS) entry which is preliminary data.</text>
</comment>
<keyword evidence="3 6" id="KW-0812">Transmembrane</keyword>
<dbReference type="CDD" id="cd07731">
    <property type="entry name" value="ComA-like_MBL-fold"/>
    <property type="match status" value="1"/>
</dbReference>
<dbReference type="InterPro" id="IPR052159">
    <property type="entry name" value="Competence_DNA_uptake"/>
</dbReference>
<dbReference type="Pfam" id="PF03772">
    <property type="entry name" value="Competence"/>
    <property type="match status" value="1"/>
</dbReference>
<dbReference type="InterPro" id="IPR035681">
    <property type="entry name" value="ComA-like_MBL"/>
</dbReference>
<dbReference type="SMART" id="SM00849">
    <property type="entry name" value="Lactamase_B"/>
    <property type="match status" value="1"/>
</dbReference>
<dbReference type="RefSeq" id="WP_137066963.1">
    <property type="nucleotide sequence ID" value="NZ_CP040748.1"/>
</dbReference>
<proteinExistence type="predicted"/>
<keyword evidence="4 6" id="KW-1133">Transmembrane helix</keyword>
<feature type="transmembrane region" description="Helical" evidence="6">
    <location>
        <begin position="286"/>
        <end position="302"/>
    </location>
</feature>
<feature type="transmembrane region" description="Helical" evidence="6">
    <location>
        <begin position="501"/>
        <end position="519"/>
    </location>
</feature>
<keyword evidence="2" id="KW-1003">Cell membrane</keyword>
<keyword evidence="9" id="KW-1185">Reference proteome</keyword>
<feature type="transmembrane region" description="Helical" evidence="6">
    <location>
        <begin position="253"/>
        <end position="274"/>
    </location>
</feature>
<dbReference type="SUPFAM" id="SSF56281">
    <property type="entry name" value="Metallo-hydrolase/oxidoreductase"/>
    <property type="match status" value="1"/>
</dbReference>
<feature type="transmembrane region" description="Helical" evidence="6">
    <location>
        <begin position="380"/>
        <end position="402"/>
    </location>
</feature>
<keyword evidence="5 6" id="KW-0472">Membrane</keyword>
<sequence>MTATTSADLRLPWLATVAWGAAVWGTVRPLGGSLLLVGALLVGVALALLTALVLRTRAPVASAGAGTLTSRAVTATATLVVLVAMAAAASLRAEGEAVGVVAEVAARSGPATVVGTVVSDPRPVASAWGRTVVVRVRAQRIAAARGEWQVRSTLVVLGEGEWDDVRLGSQVRFRGSFAPADGDAAALVRPREDPTVLGEPDVWWRAAEVVRAGVREAVEPRPADQRALVPSLVVGDDSELDPGLADDFRTTGLTHLLAVSGTNLTLVLGFVVLLGRWCGVRGRGRLLLGALTIVAFVLVARSEPSVVRAATMGAVALVALAHDGRGRGVRTLAVAVLVLLAWEPRMAVTAGFALSVLATAGILLLAPVWRDALARWMPRWAAEAVAIPAAAQLACTPVVAGLSGEVSLVAVVANLLVAPAVAPATVLGLVGGLLATLVPVLGQLIAWPAAWSVGWIVLVARWGAGLPVPAIGWGTSPWALLALTALCAVAAWSAHHLLARARWTVVLAALGLVSVLVPVPTPGWPPPGWVVAACDVGQGDALVLNAGQGQGVVVDAGPDARLVDRCLDRLKITEVPLLVLTHFHADHVDGLEGVLERRTVHEVEVSTMAEPVEAAAAVTATLAARGVTPVVSAYGVSRQVGAVTVTRVWPEPTTRSEGPNDASVVLLATVGGVDVLLTGDVEPPAQRGLHRSLGALQVDVLKVPHHGSRHQSVEWLTSTGASVALVSAGRDNSHGHPAPSLLDLLAGAGMTVLRTDEDGDAVVVVRDGVLGTVGLGTVGTPPA</sequence>
<evidence type="ECO:0000256" key="6">
    <source>
        <dbReference type="SAM" id="Phobius"/>
    </source>
</evidence>
<organism evidence="8 9">
    <name type="scientific">Nocardioides jishulii</name>
    <dbReference type="NCBI Taxonomy" id="2575440"/>
    <lineage>
        <taxon>Bacteria</taxon>
        <taxon>Bacillati</taxon>
        <taxon>Actinomycetota</taxon>
        <taxon>Actinomycetes</taxon>
        <taxon>Propionibacteriales</taxon>
        <taxon>Nocardioidaceae</taxon>
        <taxon>Nocardioides</taxon>
    </lineage>
</organism>
<feature type="transmembrane region" description="Helical" evidence="6">
    <location>
        <begin position="68"/>
        <end position="91"/>
    </location>
</feature>
<dbReference type="Pfam" id="PF00753">
    <property type="entry name" value="Lactamase_B"/>
    <property type="match status" value="1"/>
</dbReference>
<dbReference type="NCBIfam" id="TIGR00360">
    <property type="entry name" value="ComEC_N-term"/>
    <property type="match status" value="1"/>
</dbReference>
<gene>
    <name evidence="8" type="ORF">FC770_14110</name>
</gene>
<dbReference type="EMBL" id="SZPY01000004">
    <property type="protein sequence ID" value="TKI60656.1"/>
    <property type="molecule type" value="Genomic_DNA"/>
</dbReference>
<dbReference type="InterPro" id="IPR036866">
    <property type="entry name" value="RibonucZ/Hydroxyglut_hydro"/>
</dbReference>
<evidence type="ECO:0000313" key="8">
    <source>
        <dbReference type="EMBL" id="TKI60656.1"/>
    </source>
</evidence>
<evidence type="ECO:0000256" key="5">
    <source>
        <dbReference type="ARBA" id="ARBA00023136"/>
    </source>
</evidence>
<dbReference type="InterPro" id="IPR001279">
    <property type="entry name" value="Metallo-B-lactamas"/>
</dbReference>
<keyword evidence="8" id="KW-0378">Hydrolase</keyword>
<name>A0A4U2YHV8_9ACTN</name>
<protein>
    <submittedName>
        <fullName evidence="8">MBL fold metallo-hydrolase</fullName>
    </submittedName>
</protein>
<feature type="transmembrane region" description="Helical" evidence="6">
    <location>
        <begin position="476"/>
        <end position="494"/>
    </location>
</feature>
<evidence type="ECO:0000256" key="4">
    <source>
        <dbReference type="ARBA" id="ARBA00022989"/>
    </source>
</evidence>
<feature type="transmembrane region" description="Helical" evidence="6">
    <location>
        <begin position="34"/>
        <end position="56"/>
    </location>
</feature>
<dbReference type="AlphaFoldDB" id="A0A4U2YHV8"/>
<feature type="transmembrane region" description="Helical" evidence="6">
    <location>
        <begin position="408"/>
        <end position="437"/>
    </location>
</feature>
<dbReference type="GO" id="GO:0016787">
    <property type="term" value="F:hydrolase activity"/>
    <property type="evidence" value="ECO:0007669"/>
    <property type="project" value="UniProtKB-KW"/>
</dbReference>
<evidence type="ECO:0000313" key="9">
    <source>
        <dbReference type="Proteomes" id="UP000307808"/>
    </source>
</evidence>
<dbReference type="Gene3D" id="3.60.15.10">
    <property type="entry name" value="Ribonuclease Z/Hydroxyacylglutathione hydrolase-like"/>
    <property type="match status" value="1"/>
</dbReference>
<evidence type="ECO:0000256" key="1">
    <source>
        <dbReference type="ARBA" id="ARBA00004651"/>
    </source>
</evidence>
<feature type="transmembrane region" description="Helical" evidence="6">
    <location>
        <begin position="444"/>
        <end position="464"/>
    </location>
</feature>